<keyword evidence="4 8" id="KW-0418">Kinase</keyword>
<evidence type="ECO:0000256" key="4">
    <source>
        <dbReference type="ARBA" id="ARBA00022777"/>
    </source>
</evidence>
<keyword evidence="2 8" id="KW-0808">Transferase</keyword>
<organism evidence="10 11">
    <name type="scientific">Irregularibacter muris</name>
    <dbReference type="NCBI Taxonomy" id="1796619"/>
    <lineage>
        <taxon>Bacteria</taxon>
        <taxon>Bacillati</taxon>
        <taxon>Bacillota</taxon>
        <taxon>Clostridia</taxon>
        <taxon>Eubacteriales</taxon>
        <taxon>Eubacteriaceae</taxon>
        <taxon>Irregularibacter</taxon>
    </lineage>
</organism>
<dbReference type="AlphaFoldDB" id="A0AAE3HDG8"/>
<feature type="binding site" evidence="8">
    <location>
        <begin position="10"/>
        <end position="18"/>
    </location>
    <ligand>
        <name>ATP</name>
        <dbReference type="ChEBI" id="CHEBI:30616"/>
    </ligand>
</feature>
<comment type="similarity">
    <text evidence="1 8">Belongs to the cytidylate kinase family. Type 1 subfamily.</text>
</comment>
<dbReference type="InterPro" id="IPR003136">
    <property type="entry name" value="Cytidylate_kin"/>
</dbReference>
<proteinExistence type="inferred from homology"/>
<name>A0AAE3HDG8_9FIRM</name>
<evidence type="ECO:0000256" key="7">
    <source>
        <dbReference type="ARBA" id="ARBA00048478"/>
    </source>
</evidence>
<feature type="domain" description="Cytidylate kinase" evidence="9">
    <location>
        <begin position="6"/>
        <end position="214"/>
    </location>
</feature>
<keyword evidence="11" id="KW-1185">Reference proteome</keyword>
<evidence type="ECO:0000256" key="5">
    <source>
        <dbReference type="ARBA" id="ARBA00022840"/>
    </source>
</evidence>
<evidence type="ECO:0000256" key="1">
    <source>
        <dbReference type="ARBA" id="ARBA00009427"/>
    </source>
</evidence>
<dbReference type="GO" id="GO:0006220">
    <property type="term" value="P:pyrimidine nucleotide metabolic process"/>
    <property type="evidence" value="ECO:0007669"/>
    <property type="project" value="UniProtKB-UniRule"/>
</dbReference>
<evidence type="ECO:0000256" key="2">
    <source>
        <dbReference type="ARBA" id="ARBA00022679"/>
    </source>
</evidence>
<dbReference type="PANTHER" id="PTHR21299:SF2">
    <property type="entry name" value="CYTIDYLATE KINASE"/>
    <property type="match status" value="1"/>
</dbReference>
<keyword evidence="8" id="KW-0963">Cytoplasm</keyword>
<dbReference type="SUPFAM" id="SSF52540">
    <property type="entry name" value="P-loop containing nucleoside triphosphate hydrolases"/>
    <property type="match status" value="1"/>
</dbReference>
<protein>
    <recommendedName>
        <fullName evidence="8">Cytidylate kinase</fullName>
        <shortName evidence="8">CK</shortName>
        <ecNumber evidence="8">2.7.4.25</ecNumber>
    </recommendedName>
    <alternativeName>
        <fullName evidence="8">Cytidine monophosphate kinase</fullName>
        <shortName evidence="8">CMP kinase</shortName>
    </alternativeName>
</protein>
<keyword evidence="5 8" id="KW-0067">ATP-binding</keyword>
<accession>A0AAE3HDG8</accession>
<dbReference type="InterPro" id="IPR027417">
    <property type="entry name" value="P-loop_NTPase"/>
</dbReference>
<evidence type="ECO:0000256" key="3">
    <source>
        <dbReference type="ARBA" id="ARBA00022741"/>
    </source>
</evidence>
<dbReference type="NCBIfam" id="TIGR00017">
    <property type="entry name" value="cmk"/>
    <property type="match status" value="1"/>
</dbReference>
<dbReference type="EMBL" id="JANKAS010000002">
    <property type="protein sequence ID" value="MCR1898061.1"/>
    <property type="molecule type" value="Genomic_DNA"/>
</dbReference>
<dbReference type="HAMAP" id="MF_00238">
    <property type="entry name" value="Cytidyl_kinase_type1"/>
    <property type="match status" value="1"/>
</dbReference>
<evidence type="ECO:0000259" key="9">
    <source>
        <dbReference type="Pfam" id="PF02224"/>
    </source>
</evidence>
<keyword evidence="3 8" id="KW-0547">Nucleotide-binding</keyword>
<evidence type="ECO:0000256" key="8">
    <source>
        <dbReference type="HAMAP-Rule" id="MF_00238"/>
    </source>
</evidence>
<dbReference type="Gene3D" id="3.40.50.300">
    <property type="entry name" value="P-loop containing nucleotide triphosphate hydrolases"/>
    <property type="match status" value="1"/>
</dbReference>
<evidence type="ECO:0000313" key="11">
    <source>
        <dbReference type="Proteomes" id="UP001205748"/>
    </source>
</evidence>
<evidence type="ECO:0000313" key="10">
    <source>
        <dbReference type="EMBL" id="MCR1898061.1"/>
    </source>
</evidence>
<dbReference type="Pfam" id="PF02224">
    <property type="entry name" value="Cytidylate_kin"/>
    <property type="match status" value="1"/>
</dbReference>
<comment type="subcellular location">
    <subcellularLocation>
        <location evidence="8">Cytoplasm</location>
    </subcellularLocation>
</comment>
<sequence length="217" mass="24350">MSHIHIAIDGPAGAGKSTVAKVIAQKLNITYIDTGAMYRALTLKIIQSKVKFEDIDRIIEVCKGTSIELDNNRVILDDVDVTEKIREPIVNSNVSLIAKVPEVRKILVEIQRQTAQGKSVVMDGRDIGTYVLPNAPYKFYLTAAISERAQRRYLELKNKGFNIGLKEIEDEIAQRDKIDQERSISPLKPAQDAIIINTTSKTIKQVVEEIIDFIYRG</sequence>
<dbReference type="GO" id="GO:0005829">
    <property type="term" value="C:cytosol"/>
    <property type="evidence" value="ECO:0007669"/>
    <property type="project" value="TreeGrafter"/>
</dbReference>
<dbReference type="PANTHER" id="PTHR21299">
    <property type="entry name" value="CYTIDYLATE KINASE/PANTOATE-BETA-ALANINE LIGASE"/>
    <property type="match status" value="1"/>
</dbReference>
<dbReference type="EC" id="2.7.4.25" evidence="8"/>
<dbReference type="GO" id="GO:0005524">
    <property type="term" value="F:ATP binding"/>
    <property type="evidence" value="ECO:0007669"/>
    <property type="project" value="UniProtKB-UniRule"/>
</dbReference>
<dbReference type="Proteomes" id="UP001205748">
    <property type="component" value="Unassembled WGS sequence"/>
</dbReference>
<comment type="caution">
    <text evidence="10">The sequence shown here is derived from an EMBL/GenBank/DDBJ whole genome shotgun (WGS) entry which is preliminary data.</text>
</comment>
<evidence type="ECO:0000256" key="6">
    <source>
        <dbReference type="ARBA" id="ARBA00047615"/>
    </source>
</evidence>
<dbReference type="CDD" id="cd02020">
    <property type="entry name" value="CMPK"/>
    <property type="match status" value="1"/>
</dbReference>
<dbReference type="InterPro" id="IPR011994">
    <property type="entry name" value="Cytidylate_kinase_dom"/>
</dbReference>
<comment type="catalytic activity">
    <reaction evidence="7 8">
        <text>CMP + ATP = CDP + ADP</text>
        <dbReference type="Rhea" id="RHEA:11600"/>
        <dbReference type="ChEBI" id="CHEBI:30616"/>
        <dbReference type="ChEBI" id="CHEBI:58069"/>
        <dbReference type="ChEBI" id="CHEBI:60377"/>
        <dbReference type="ChEBI" id="CHEBI:456216"/>
        <dbReference type="EC" id="2.7.4.25"/>
    </reaction>
</comment>
<dbReference type="RefSeq" id="WP_257529523.1">
    <property type="nucleotide sequence ID" value="NZ_JANKAS010000002.1"/>
</dbReference>
<reference evidence="10" key="1">
    <citation type="submission" date="2022-07" db="EMBL/GenBank/DDBJ databases">
        <title>Enhanced cultured diversity of the mouse gut microbiota enables custom-made synthetic communities.</title>
        <authorList>
            <person name="Afrizal A."/>
        </authorList>
    </citation>
    <scope>NUCLEOTIDE SEQUENCE</scope>
    <source>
        <strain evidence="10">DSM 28593</strain>
    </source>
</reference>
<gene>
    <name evidence="8 10" type="primary">cmk</name>
    <name evidence="10" type="ORF">NSA47_03530</name>
</gene>
<comment type="catalytic activity">
    <reaction evidence="6 8">
        <text>dCMP + ATP = dCDP + ADP</text>
        <dbReference type="Rhea" id="RHEA:25094"/>
        <dbReference type="ChEBI" id="CHEBI:30616"/>
        <dbReference type="ChEBI" id="CHEBI:57566"/>
        <dbReference type="ChEBI" id="CHEBI:58593"/>
        <dbReference type="ChEBI" id="CHEBI:456216"/>
        <dbReference type="EC" id="2.7.4.25"/>
    </reaction>
</comment>
<dbReference type="GO" id="GO:0015949">
    <property type="term" value="P:nucleobase-containing small molecule interconversion"/>
    <property type="evidence" value="ECO:0007669"/>
    <property type="project" value="TreeGrafter"/>
</dbReference>
<dbReference type="GO" id="GO:0036431">
    <property type="term" value="F:dCMP kinase activity"/>
    <property type="evidence" value="ECO:0007669"/>
    <property type="project" value="InterPro"/>
</dbReference>